<protein>
    <submittedName>
        <fullName evidence="4">2-hydroxyacyl-CoA dehydratase</fullName>
    </submittedName>
</protein>
<comment type="cofactor">
    <cofactor evidence="1">
        <name>[4Fe-4S] cluster</name>
        <dbReference type="ChEBI" id="CHEBI:49883"/>
    </cofactor>
</comment>
<dbReference type="Gene3D" id="3.40.50.11900">
    <property type="match status" value="1"/>
</dbReference>
<comment type="caution">
    <text evidence="4">The sequence shown here is derived from an EMBL/GenBank/DDBJ whole genome shotgun (WGS) entry which is preliminary data.</text>
</comment>
<name>A0A9J6NWF4_9CLOT</name>
<dbReference type="PANTHER" id="PTHR30548:SF1">
    <property type="entry name" value="DEHYDRATASE SUBUNIT MJ0007-RELATED"/>
    <property type="match status" value="1"/>
</dbReference>
<sequence length="399" mass="45733">MEYITYLKDTIYDDHLIHIETYLERIKNDKTAPDNINFFIKEAYNYFAGKSITNNIKIGMFGIYFPEVFIYALGAQPVWILGGSTVMGEAVDDYLPRDVDPVVRSSIGYANIEKMDLIKECNLFIVPMLSDSIKKAIPLFPKHANVHAFDVCHLLFDSKTSQWENEMRLTIEKLEDITGKKLTVDSLKKAATNINKANKVLLSLKKLYESGKISNEVYFFLRQSYYMTQNLPYWITEMESAINHYKKVDNEGKVKPFVALVGSHIYSPNDKIPTLLDNLGLIAKYMDIGLPLPNHYHGFESIQTKNDLVDLIENQDYKKTFGAHHVNPNSTYVPINEVCGIVFHLLKGQVNYAFMAEQLDRFATDNDISMITIETDFGKADLEQIKIRMEAFKEMLSHG</sequence>
<keyword evidence="5" id="KW-1185">Reference proteome</keyword>
<dbReference type="Pfam" id="PF06050">
    <property type="entry name" value="HGD-D"/>
    <property type="match status" value="1"/>
</dbReference>
<keyword evidence="3" id="KW-0411">Iron-sulfur</keyword>
<evidence type="ECO:0000313" key="5">
    <source>
        <dbReference type="Proteomes" id="UP001056429"/>
    </source>
</evidence>
<dbReference type="Gene3D" id="3.40.50.11890">
    <property type="match status" value="1"/>
</dbReference>
<evidence type="ECO:0000256" key="1">
    <source>
        <dbReference type="ARBA" id="ARBA00001966"/>
    </source>
</evidence>
<gene>
    <name evidence="4" type="ORF">KDK92_01210</name>
</gene>
<reference evidence="4" key="2">
    <citation type="submission" date="2021-04" db="EMBL/GenBank/DDBJ databases">
        <authorList>
            <person name="Dong X."/>
        </authorList>
    </citation>
    <scope>NUCLEOTIDE SEQUENCE</scope>
    <source>
        <strain evidence="4">ZWT</strain>
    </source>
</reference>
<dbReference type="InterPro" id="IPR010327">
    <property type="entry name" value="FldB/FldC_alpha/beta"/>
</dbReference>
<evidence type="ECO:0000256" key="2">
    <source>
        <dbReference type="ARBA" id="ARBA00005806"/>
    </source>
</evidence>
<dbReference type="Proteomes" id="UP001056429">
    <property type="component" value="Unassembled WGS sequence"/>
</dbReference>
<accession>A0A9J6NWF4</accession>
<dbReference type="PANTHER" id="PTHR30548">
    <property type="entry name" value="2-HYDROXYGLUTARYL-COA DEHYDRATASE, D-COMPONENT-RELATED"/>
    <property type="match status" value="1"/>
</dbReference>
<keyword evidence="3" id="KW-0408">Iron</keyword>
<dbReference type="EMBL" id="JAGSOJ010000001">
    <property type="protein sequence ID" value="MCM1988342.1"/>
    <property type="molecule type" value="Genomic_DNA"/>
</dbReference>
<evidence type="ECO:0000256" key="3">
    <source>
        <dbReference type="ARBA" id="ARBA00023014"/>
    </source>
</evidence>
<proteinExistence type="inferred from homology"/>
<dbReference type="RefSeq" id="WP_250857213.1">
    <property type="nucleotide sequence ID" value="NZ_JAGSOJ010000001.1"/>
</dbReference>
<organism evidence="4 5">
    <name type="scientific">Oceanirhabdus seepicola</name>
    <dbReference type="NCBI Taxonomy" id="2828781"/>
    <lineage>
        <taxon>Bacteria</taxon>
        <taxon>Bacillati</taxon>
        <taxon>Bacillota</taxon>
        <taxon>Clostridia</taxon>
        <taxon>Eubacteriales</taxon>
        <taxon>Clostridiaceae</taxon>
        <taxon>Oceanirhabdus</taxon>
    </lineage>
</organism>
<dbReference type="Gene3D" id="1.20.1270.370">
    <property type="match status" value="1"/>
</dbReference>
<reference evidence="4" key="1">
    <citation type="journal article" date="2021" name="mSystems">
        <title>Bacteria and Archaea Synergistically Convert Glycine Betaine to Biogenic Methane in the Formosa Cold Seep of the South China Sea.</title>
        <authorList>
            <person name="Li L."/>
            <person name="Zhang W."/>
            <person name="Zhang S."/>
            <person name="Song L."/>
            <person name="Sun Q."/>
            <person name="Zhang H."/>
            <person name="Xiang H."/>
            <person name="Dong X."/>
        </authorList>
    </citation>
    <scope>NUCLEOTIDE SEQUENCE</scope>
    <source>
        <strain evidence="4">ZWT</strain>
    </source>
</reference>
<dbReference type="GO" id="GO:0051536">
    <property type="term" value="F:iron-sulfur cluster binding"/>
    <property type="evidence" value="ECO:0007669"/>
    <property type="project" value="UniProtKB-KW"/>
</dbReference>
<comment type="similarity">
    <text evidence="2">Belongs to the FldB/FldC dehydratase alpha/beta subunit family.</text>
</comment>
<evidence type="ECO:0000313" key="4">
    <source>
        <dbReference type="EMBL" id="MCM1988342.1"/>
    </source>
</evidence>
<dbReference type="AlphaFoldDB" id="A0A9J6NWF4"/>
<keyword evidence="3" id="KW-0479">Metal-binding</keyword>
<dbReference type="GO" id="GO:0016836">
    <property type="term" value="F:hydro-lyase activity"/>
    <property type="evidence" value="ECO:0007669"/>
    <property type="project" value="UniProtKB-ARBA"/>
</dbReference>